<dbReference type="Proteomes" id="UP000184085">
    <property type="component" value="Unassembled WGS sequence"/>
</dbReference>
<gene>
    <name evidence="2" type="ORF">KARMA_0133</name>
</gene>
<sequence>MDWLQWSSSVIGSTAWPIAISVVALAYRGQIGQLLKRVRGAKYGDAEVSFSDELDKIEVQASGLPTRSASDVTDNSIEALQSTTHTSTDGKQVPDDGFSEQQDRFTEIAKLSPSAAVLDVWRKVELELERSFERSGLSREKKRMAPIQLGMKLYEMGVIHQHTIDMIKDLQSFRNAAAHSEEVSMADAYRFKTLAISAINRLQDDLAR</sequence>
<name>A0A1M4MUW9_9RHOB</name>
<accession>A0A1M4MUW9</accession>
<reference evidence="3" key="1">
    <citation type="submission" date="2016-09" db="EMBL/GenBank/DDBJ databases">
        <authorList>
            <person name="Wibberg D."/>
        </authorList>
    </citation>
    <scope>NUCLEOTIDE SEQUENCE [LARGE SCALE GENOMIC DNA]</scope>
</reference>
<keyword evidence="3" id="KW-1185">Reference proteome</keyword>
<protein>
    <submittedName>
        <fullName evidence="2">Putative membrane protein</fullName>
    </submittedName>
</protein>
<evidence type="ECO:0000256" key="1">
    <source>
        <dbReference type="SAM" id="Phobius"/>
    </source>
</evidence>
<evidence type="ECO:0000313" key="3">
    <source>
        <dbReference type="Proteomes" id="UP000184085"/>
    </source>
</evidence>
<keyword evidence="1" id="KW-1133">Transmembrane helix</keyword>
<proteinExistence type="predicted"/>
<dbReference type="AlphaFoldDB" id="A0A1M4MUW9"/>
<keyword evidence="1" id="KW-0472">Membrane</keyword>
<keyword evidence="1" id="KW-0812">Transmembrane</keyword>
<dbReference type="EMBL" id="FMJB01000010">
    <property type="protein sequence ID" value="SCM65962.1"/>
    <property type="molecule type" value="Genomic_DNA"/>
</dbReference>
<feature type="transmembrane region" description="Helical" evidence="1">
    <location>
        <begin position="6"/>
        <end position="27"/>
    </location>
</feature>
<evidence type="ECO:0000313" key="2">
    <source>
        <dbReference type="EMBL" id="SCM65962.1"/>
    </source>
</evidence>
<organism evidence="2 3">
    <name type="scientific">Donghicola eburneus</name>
    <dbReference type="NCBI Taxonomy" id="393278"/>
    <lineage>
        <taxon>Bacteria</taxon>
        <taxon>Pseudomonadati</taxon>
        <taxon>Pseudomonadota</taxon>
        <taxon>Alphaproteobacteria</taxon>
        <taxon>Rhodobacterales</taxon>
        <taxon>Roseobacteraceae</taxon>
        <taxon>Donghicola</taxon>
    </lineage>
</organism>
<dbReference type="RefSeq" id="WP_072702450.1">
    <property type="nucleotide sequence ID" value="NZ_FMJB01000010.1"/>
</dbReference>